<name>A0A2P4Y004_9STRA</name>
<organism evidence="2 3">
    <name type="scientific">Phytophthora palmivora</name>
    <dbReference type="NCBI Taxonomy" id="4796"/>
    <lineage>
        <taxon>Eukaryota</taxon>
        <taxon>Sar</taxon>
        <taxon>Stramenopiles</taxon>
        <taxon>Oomycota</taxon>
        <taxon>Peronosporomycetes</taxon>
        <taxon>Peronosporales</taxon>
        <taxon>Peronosporaceae</taxon>
        <taxon>Phytophthora</taxon>
    </lineage>
</organism>
<dbReference type="EMBL" id="NCKW01006611">
    <property type="protein sequence ID" value="POM71124.1"/>
    <property type="molecule type" value="Genomic_DNA"/>
</dbReference>
<feature type="domain" description="Peptidase S74" evidence="1">
    <location>
        <begin position="99"/>
        <end position="195"/>
    </location>
</feature>
<protein>
    <submittedName>
        <fullName evidence="2">Endosialidase chaperone</fullName>
    </submittedName>
</protein>
<dbReference type="PROSITE" id="PS51688">
    <property type="entry name" value="ICA"/>
    <property type="match status" value="1"/>
</dbReference>
<reference evidence="2 3" key="1">
    <citation type="journal article" date="2017" name="Genome Biol. Evol.">
        <title>Phytophthora megakarya and P. palmivora, closely related causal agents of cacao black pod rot, underwent increases in genome sizes and gene numbers by different mechanisms.</title>
        <authorList>
            <person name="Ali S.S."/>
            <person name="Shao J."/>
            <person name="Lary D.J."/>
            <person name="Kronmiller B."/>
            <person name="Shen D."/>
            <person name="Strem M.D."/>
            <person name="Amoako-Attah I."/>
            <person name="Akrofi A.Y."/>
            <person name="Begoude B.A."/>
            <person name="Ten Hoopen G.M."/>
            <person name="Coulibaly K."/>
            <person name="Kebe B.I."/>
            <person name="Melnick R.L."/>
            <person name="Guiltinan M.J."/>
            <person name="Tyler B.M."/>
            <person name="Meinhardt L.W."/>
            <person name="Bailey B.A."/>
        </authorList>
    </citation>
    <scope>NUCLEOTIDE SEQUENCE [LARGE SCALE GENOMIC DNA]</scope>
    <source>
        <strain evidence="3">sbr112.9</strain>
    </source>
</reference>
<gene>
    <name evidence="2" type="ORF">PHPALM_12349</name>
</gene>
<evidence type="ECO:0000259" key="1">
    <source>
        <dbReference type="PROSITE" id="PS51688"/>
    </source>
</evidence>
<dbReference type="Pfam" id="PF13884">
    <property type="entry name" value="Peptidase_S74"/>
    <property type="match status" value="1"/>
</dbReference>
<sequence>MESTATSGFSVIDAKVGGTSQFTVTAGGATTIASGGLSVKGGVTVVDTGVTVSAGNVQVSTATQSSNGAGALVVTGGVSVGKDLYCSGTIYGTVQANPSDRRLKTAIKAVESSQEIIRRLRPVTYEWRRDDFPSRNFPTGVFSGFLADEVEELLPDLVQEDGDGWKALNYVGLVPHLVRAMQELQVQLEASQRQIATMQQQLSALSA</sequence>
<dbReference type="OrthoDB" id="27041at2759"/>
<dbReference type="Proteomes" id="UP000237271">
    <property type="component" value="Unassembled WGS sequence"/>
</dbReference>
<dbReference type="AlphaFoldDB" id="A0A2P4Y004"/>
<dbReference type="InterPro" id="IPR030392">
    <property type="entry name" value="S74_ICA"/>
</dbReference>
<comment type="caution">
    <text evidence="2">The sequence shown here is derived from an EMBL/GenBank/DDBJ whole genome shotgun (WGS) entry which is preliminary data.</text>
</comment>
<proteinExistence type="predicted"/>
<evidence type="ECO:0000313" key="2">
    <source>
        <dbReference type="EMBL" id="POM71124.1"/>
    </source>
</evidence>
<accession>A0A2P4Y004</accession>
<keyword evidence="3" id="KW-1185">Reference proteome</keyword>
<evidence type="ECO:0000313" key="3">
    <source>
        <dbReference type="Proteomes" id="UP000237271"/>
    </source>
</evidence>